<organism evidence="3 4">
    <name type="scientific">Extremus antarcticus</name>
    <dbReference type="NCBI Taxonomy" id="702011"/>
    <lineage>
        <taxon>Eukaryota</taxon>
        <taxon>Fungi</taxon>
        <taxon>Dikarya</taxon>
        <taxon>Ascomycota</taxon>
        <taxon>Pezizomycotina</taxon>
        <taxon>Dothideomycetes</taxon>
        <taxon>Dothideomycetidae</taxon>
        <taxon>Mycosphaerellales</taxon>
        <taxon>Extremaceae</taxon>
        <taxon>Extremus</taxon>
    </lineage>
</organism>
<dbReference type="PANTHER" id="PTHR39601:SF1">
    <property type="entry name" value="CHORIOGENIN HMINOR"/>
    <property type="match status" value="1"/>
</dbReference>
<feature type="region of interest" description="Disordered" evidence="1">
    <location>
        <begin position="834"/>
        <end position="865"/>
    </location>
</feature>
<feature type="region of interest" description="Disordered" evidence="1">
    <location>
        <begin position="740"/>
        <end position="764"/>
    </location>
</feature>
<feature type="region of interest" description="Disordered" evidence="1">
    <location>
        <begin position="113"/>
        <end position="136"/>
    </location>
</feature>
<dbReference type="PANTHER" id="PTHR39601">
    <property type="entry name" value="CHORIOGENIN HMINOR"/>
    <property type="match status" value="1"/>
</dbReference>
<evidence type="ECO:0000259" key="2">
    <source>
        <dbReference type="Pfam" id="PF26013"/>
    </source>
</evidence>
<keyword evidence="4" id="KW-1185">Reference proteome</keyword>
<dbReference type="EMBL" id="JAWDJX010000052">
    <property type="protein sequence ID" value="KAK3048131.1"/>
    <property type="molecule type" value="Genomic_DNA"/>
</dbReference>
<feature type="domain" description="DUF8004" evidence="2">
    <location>
        <begin position="206"/>
        <end position="295"/>
    </location>
</feature>
<dbReference type="Proteomes" id="UP001271007">
    <property type="component" value="Unassembled WGS sequence"/>
</dbReference>
<evidence type="ECO:0000313" key="3">
    <source>
        <dbReference type="EMBL" id="KAK3048131.1"/>
    </source>
</evidence>
<comment type="caution">
    <text evidence="3">The sequence shown here is derived from an EMBL/GenBank/DDBJ whole genome shotgun (WGS) entry which is preliminary data.</text>
</comment>
<dbReference type="InterPro" id="IPR058317">
    <property type="entry name" value="DUF8004"/>
</dbReference>
<protein>
    <recommendedName>
        <fullName evidence="2">DUF8004 domain-containing protein</fullName>
    </recommendedName>
</protein>
<feature type="compositionally biased region" description="Low complexity" evidence="1">
    <location>
        <begin position="113"/>
        <end position="133"/>
    </location>
</feature>
<gene>
    <name evidence="3" type="ORF">LTR09_010470</name>
</gene>
<name>A0AAJ0DE49_9PEZI</name>
<feature type="region of interest" description="Disordered" evidence="1">
    <location>
        <begin position="590"/>
        <end position="613"/>
    </location>
</feature>
<proteinExistence type="predicted"/>
<accession>A0AAJ0DE49</accession>
<sequence length="886" mass="98147">MSAGRVEFRKTIAMNDIRPTSGMSVLDKAPRLPARGGSTMIRRFDGRSRRTADWDGLRKDTQLWSDGANSLVQVHLYAQGTSQRGPSLKVPYAAVQKLGCAYLTDNCFQDNSAAAAPSPSDDSRDSGYSSSLSTISEDDHYHNHNLYITTPANISRDEAFAYHLTTRNVFAYAVGKPVVGEKLSLALIALWKRLQAWLPGRALRCEFQAYLREQGYLAFGENAEHALACLKFAEEAGFREIWVDAFAHCAGMHARLDLSPEFGGLSRTTAARITRASLEMDLHINRVVKALGGFLEAELGSEHLGLSKPARDHLDHFRSFLHSHYVDSLGWFPPPHRNTWDKRPWQEMYEDFQALYEYLVDRESSRDWTSNRGATGGICMLQNVQAFDERHGYESLPHPLALLPHAPTSTGRRSIGSQTALRNFTLGKMPSVPEANLTPYQALTIATNSLDDHHIRRPLVQQYKGFECVRLEPKLDIIEARKVRWLLVYAVLQMLSSIMKGPKEVKDADATSYPVCVLTTGCPAFEDINDKLEDIVSNSLLSTPKRVLVPDAFDAREGRPPSRISIHPDCEADSAEDYFASNTVSRSDSSVSLNQLGLQSRPPPPLSRTDSFRNSMQVSVRSLVGSLNKRSSRRASLPLAPRRIPSYCEIVVEDYGNGTFVREKEAKDDSRPQTAFNADEPITPPADALPQFEFDFGFSVPNSELVLDDSQLEVQNMGLETPRPEASSPCESVIIDSNRSSYLNDDDSSDTDASSVDGDVSRHSAASDSDSLIAIFKLPAETMSKQQLCYRPSKQNLGLTAMCWSVNAGCYTPTGLIAPPVSRFAHHNRALSGDTITSNASSNYPETSNQAADIEETESRGRQRSRGIDQFAQNVPAVRTMTMAAY</sequence>
<evidence type="ECO:0000313" key="4">
    <source>
        <dbReference type="Proteomes" id="UP001271007"/>
    </source>
</evidence>
<evidence type="ECO:0000256" key="1">
    <source>
        <dbReference type="SAM" id="MobiDB-lite"/>
    </source>
</evidence>
<dbReference type="Pfam" id="PF26013">
    <property type="entry name" value="DUF8004"/>
    <property type="match status" value="1"/>
</dbReference>
<dbReference type="AlphaFoldDB" id="A0AAJ0DE49"/>
<feature type="region of interest" description="Disordered" evidence="1">
    <location>
        <begin position="664"/>
        <end position="684"/>
    </location>
</feature>
<feature type="compositionally biased region" description="Low complexity" evidence="1">
    <location>
        <begin position="751"/>
        <end position="764"/>
    </location>
</feature>
<reference evidence="3" key="1">
    <citation type="submission" date="2023-04" db="EMBL/GenBank/DDBJ databases">
        <title>Black Yeasts Isolated from many extreme environments.</title>
        <authorList>
            <person name="Coleine C."/>
            <person name="Stajich J.E."/>
            <person name="Selbmann L."/>
        </authorList>
    </citation>
    <scope>NUCLEOTIDE SEQUENCE</scope>
    <source>
        <strain evidence="3">CCFEE 5312</strain>
    </source>
</reference>
<feature type="compositionally biased region" description="Polar residues" evidence="1">
    <location>
        <begin position="834"/>
        <end position="851"/>
    </location>
</feature>